<keyword evidence="6" id="KW-0223">Dioxygenase</keyword>
<keyword evidence="7" id="KW-1185">Reference proteome</keyword>
<dbReference type="GO" id="GO:0051213">
    <property type="term" value="F:dioxygenase activity"/>
    <property type="evidence" value="ECO:0007669"/>
    <property type="project" value="UniProtKB-KW"/>
</dbReference>
<organism evidence="6 7">
    <name type="scientific">Actinomadura graeca</name>
    <dbReference type="NCBI Taxonomy" id="2750812"/>
    <lineage>
        <taxon>Bacteria</taxon>
        <taxon>Bacillati</taxon>
        <taxon>Actinomycetota</taxon>
        <taxon>Actinomycetes</taxon>
        <taxon>Streptosporangiales</taxon>
        <taxon>Thermomonosporaceae</taxon>
        <taxon>Actinomadura</taxon>
    </lineage>
</organism>
<dbReference type="SUPFAM" id="SSF51197">
    <property type="entry name" value="Clavaminate synthase-like"/>
    <property type="match status" value="1"/>
</dbReference>
<dbReference type="PANTHER" id="PTHR10696:SF56">
    <property type="entry name" value="TAUD_TFDA-LIKE DOMAIN-CONTAINING PROTEIN"/>
    <property type="match status" value="1"/>
</dbReference>
<dbReference type="InterPro" id="IPR042098">
    <property type="entry name" value="TauD-like_sf"/>
</dbReference>
<dbReference type="PANTHER" id="PTHR10696">
    <property type="entry name" value="GAMMA-BUTYROBETAINE HYDROXYLASE-RELATED"/>
    <property type="match status" value="1"/>
</dbReference>
<comment type="cofactor">
    <cofactor evidence="1">
        <name>Fe(2+)</name>
        <dbReference type="ChEBI" id="CHEBI:29033"/>
    </cofactor>
</comment>
<sequence>MDTAGSGRGWRPHEIVYEGAGAPDLAARLDALGAEGLAGLLTERKALVFRGFGVTPEGIVPVLDRLVPDRLPYVHGNSPRTRVSENLYTSTEYPQEYTISMHNELSYAHRWPTRLGFYCEKAAESGGATSVLDGGLWLESLDAEIREAFAGGIRYVQNLHDGYGFGKSWQETFETEDRAPVEAFLRDSRAEWEWGPDGLRISQLRPATIRHPVTGAEVWFNQADQWHPAGLGDRTSADLYQILSPEEFPQYVTFADGSPIPDEYVEQIRDRGLECACDVDWRNGDVLLIDNVLVAHGRRPFEGTRRVLVAMSDVGAGESAGADRR</sequence>
<protein>
    <submittedName>
        <fullName evidence="6">TauD/TfdA family dioxygenase</fullName>
    </submittedName>
</protein>
<evidence type="ECO:0000313" key="6">
    <source>
        <dbReference type="EMBL" id="QXJ21461.1"/>
    </source>
</evidence>
<feature type="domain" description="TauD/TfdA-like" evidence="5">
    <location>
        <begin position="23"/>
        <end position="309"/>
    </location>
</feature>
<evidence type="ECO:0000259" key="5">
    <source>
        <dbReference type="Pfam" id="PF02668"/>
    </source>
</evidence>
<keyword evidence="3" id="KW-0408">Iron</keyword>
<keyword evidence="4" id="KW-0045">Antibiotic biosynthesis</keyword>
<evidence type="ECO:0000256" key="4">
    <source>
        <dbReference type="ARBA" id="ARBA00023194"/>
    </source>
</evidence>
<evidence type="ECO:0000256" key="1">
    <source>
        <dbReference type="ARBA" id="ARBA00001954"/>
    </source>
</evidence>
<dbReference type="EMBL" id="CP059572">
    <property type="protein sequence ID" value="QXJ21461.1"/>
    <property type="molecule type" value="Genomic_DNA"/>
</dbReference>
<dbReference type="InterPro" id="IPR050411">
    <property type="entry name" value="AlphaKG_dependent_hydroxylases"/>
</dbReference>
<proteinExistence type="predicted"/>
<dbReference type="Pfam" id="PF02668">
    <property type="entry name" value="TauD"/>
    <property type="match status" value="1"/>
</dbReference>
<evidence type="ECO:0000256" key="2">
    <source>
        <dbReference type="ARBA" id="ARBA00023002"/>
    </source>
</evidence>
<gene>
    <name evidence="6" type="ORF">AGRA3207_002315</name>
</gene>
<name>A0ABX8QSW5_9ACTN</name>
<reference evidence="6" key="1">
    <citation type="submission" date="2020-07" db="EMBL/GenBank/DDBJ databases">
        <authorList>
            <person name="Tarantini F.S."/>
            <person name="Hong K.W."/>
            <person name="Chan K.G."/>
        </authorList>
    </citation>
    <scope>NUCLEOTIDE SEQUENCE</scope>
    <source>
        <strain evidence="6">32-07</strain>
    </source>
</reference>
<accession>A0ABX8QSW5</accession>
<dbReference type="InterPro" id="IPR003819">
    <property type="entry name" value="TauD/TfdA-like"/>
</dbReference>
<evidence type="ECO:0000256" key="3">
    <source>
        <dbReference type="ARBA" id="ARBA00023004"/>
    </source>
</evidence>
<dbReference type="RefSeq" id="WP_231334610.1">
    <property type="nucleotide sequence ID" value="NZ_CP059572.1"/>
</dbReference>
<dbReference type="Gene3D" id="3.60.130.10">
    <property type="entry name" value="Clavaminate synthase-like"/>
    <property type="match status" value="1"/>
</dbReference>
<keyword evidence="2" id="KW-0560">Oxidoreductase</keyword>
<evidence type="ECO:0000313" key="7">
    <source>
        <dbReference type="Proteomes" id="UP001049518"/>
    </source>
</evidence>
<dbReference type="Proteomes" id="UP001049518">
    <property type="component" value="Chromosome"/>
</dbReference>